<dbReference type="InterPro" id="IPR016140">
    <property type="entry name" value="Bifunc_inhib/LTP/seed_store"/>
</dbReference>
<gene>
    <name evidence="7" type="ORF">DH2020_023451</name>
</gene>
<feature type="chain" id="PRO_5047442813" description="Non-specific lipid-transfer protein" evidence="5">
    <location>
        <begin position="27"/>
        <end position="147"/>
    </location>
</feature>
<name>A0ABR0W8G2_REHGL</name>
<dbReference type="SMART" id="SM00499">
    <property type="entry name" value="AAI"/>
    <property type="match status" value="1"/>
</dbReference>
<dbReference type="PANTHER" id="PTHR33076">
    <property type="entry name" value="NON-SPECIFIC LIPID-TRANSFER PROTEIN 2-RELATED"/>
    <property type="match status" value="1"/>
</dbReference>
<protein>
    <recommendedName>
        <fullName evidence="4">Non-specific lipid-transfer protein</fullName>
    </recommendedName>
</protein>
<dbReference type="Pfam" id="PF00234">
    <property type="entry name" value="Tryp_alpha_amyl"/>
    <property type="match status" value="1"/>
</dbReference>
<dbReference type="PRINTS" id="PR00382">
    <property type="entry name" value="LIPIDTRNSFER"/>
</dbReference>
<evidence type="ECO:0000313" key="7">
    <source>
        <dbReference type="EMBL" id="KAK6143103.1"/>
    </source>
</evidence>
<evidence type="ECO:0000313" key="8">
    <source>
        <dbReference type="Proteomes" id="UP001318860"/>
    </source>
</evidence>
<organism evidence="7 8">
    <name type="scientific">Rehmannia glutinosa</name>
    <name type="common">Chinese foxglove</name>
    <dbReference type="NCBI Taxonomy" id="99300"/>
    <lineage>
        <taxon>Eukaryota</taxon>
        <taxon>Viridiplantae</taxon>
        <taxon>Streptophyta</taxon>
        <taxon>Embryophyta</taxon>
        <taxon>Tracheophyta</taxon>
        <taxon>Spermatophyta</taxon>
        <taxon>Magnoliopsida</taxon>
        <taxon>eudicotyledons</taxon>
        <taxon>Gunneridae</taxon>
        <taxon>Pentapetalae</taxon>
        <taxon>asterids</taxon>
        <taxon>lamiids</taxon>
        <taxon>Lamiales</taxon>
        <taxon>Orobanchaceae</taxon>
        <taxon>Rehmannieae</taxon>
        <taxon>Rehmannia</taxon>
    </lineage>
</organism>
<comment type="caution">
    <text evidence="7">The sequence shown here is derived from an EMBL/GenBank/DDBJ whole genome shotgun (WGS) entry which is preliminary data.</text>
</comment>
<sequence length="147" mass="14948">MAFSTPAIRFLAAAFAVILLVSPTAAITCSDVIKDLRPCVNYLKNGSGTPPSDCCTGASSLASAATSTADKQTACTCLKNAAKSINPKPELAKSLAGNCGISLPFEVSPTVDCSKSMASLGALSSTFLPSENPNLCAALQVAFRDAI</sequence>
<dbReference type="Proteomes" id="UP001318860">
    <property type="component" value="Unassembled WGS sequence"/>
</dbReference>
<dbReference type="Gene3D" id="1.10.110.10">
    <property type="entry name" value="Plant lipid-transfer and hydrophobic proteins"/>
    <property type="match status" value="1"/>
</dbReference>
<keyword evidence="3 4" id="KW-0446">Lipid-binding</keyword>
<dbReference type="InterPro" id="IPR036312">
    <property type="entry name" value="Bifun_inhib/LTP/seed_sf"/>
</dbReference>
<dbReference type="EMBL" id="JABTTQ020000013">
    <property type="protein sequence ID" value="KAK6143103.1"/>
    <property type="molecule type" value="Genomic_DNA"/>
</dbReference>
<feature type="domain" description="Bifunctional inhibitor/plant lipid transfer protein/seed storage helical" evidence="6">
    <location>
        <begin position="29"/>
        <end position="113"/>
    </location>
</feature>
<dbReference type="InterPro" id="IPR000528">
    <property type="entry name" value="Plant_nsLTP"/>
</dbReference>
<proteinExistence type="inferred from homology"/>
<evidence type="ECO:0000256" key="5">
    <source>
        <dbReference type="SAM" id="SignalP"/>
    </source>
</evidence>
<reference evidence="7 8" key="1">
    <citation type="journal article" date="2021" name="Comput. Struct. Biotechnol. J.">
        <title>De novo genome assembly of the potent medicinal plant Rehmannia glutinosa using nanopore technology.</title>
        <authorList>
            <person name="Ma L."/>
            <person name="Dong C."/>
            <person name="Song C."/>
            <person name="Wang X."/>
            <person name="Zheng X."/>
            <person name="Niu Y."/>
            <person name="Chen S."/>
            <person name="Feng W."/>
        </authorList>
    </citation>
    <scope>NUCLEOTIDE SEQUENCE [LARGE SCALE GENOMIC DNA]</scope>
    <source>
        <strain evidence="7">DH-2019</strain>
    </source>
</reference>
<evidence type="ECO:0000256" key="2">
    <source>
        <dbReference type="ARBA" id="ARBA00022448"/>
    </source>
</evidence>
<dbReference type="SUPFAM" id="SSF47699">
    <property type="entry name" value="Bifunctional inhibitor/lipid-transfer protein/seed storage 2S albumin"/>
    <property type="match status" value="1"/>
</dbReference>
<feature type="signal peptide" evidence="5">
    <location>
        <begin position="1"/>
        <end position="26"/>
    </location>
</feature>
<accession>A0ABR0W8G2</accession>
<comment type="similarity">
    <text evidence="1 4">Belongs to the plant LTP family.</text>
</comment>
<keyword evidence="8" id="KW-1185">Reference proteome</keyword>
<evidence type="ECO:0000259" key="6">
    <source>
        <dbReference type="SMART" id="SM00499"/>
    </source>
</evidence>
<comment type="function">
    <text evidence="4">Plant non-specific lipid-transfer proteins transfer phospholipids as well as galactolipids across membranes. May play a role in wax or cutin deposition in the cell walls of expanding epidermal cells and certain secretory tissues.</text>
</comment>
<evidence type="ECO:0000256" key="1">
    <source>
        <dbReference type="ARBA" id="ARBA00009748"/>
    </source>
</evidence>
<dbReference type="CDD" id="cd01960">
    <property type="entry name" value="nsLTP1"/>
    <property type="match status" value="1"/>
</dbReference>
<evidence type="ECO:0000256" key="4">
    <source>
        <dbReference type="RuleBase" id="RU000628"/>
    </source>
</evidence>
<keyword evidence="2 4" id="KW-0813">Transport</keyword>
<keyword evidence="5" id="KW-0732">Signal</keyword>
<evidence type="ECO:0000256" key="3">
    <source>
        <dbReference type="ARBA" id="ARBA00023121"/>
    </source>
</evidence>